<dbReference type="Proteomes" id="UP000293483">
    <property type="component" value="Unassembled WGS sequence"/>
</dbReference>
<feature type="domain" description="GST N-terminal" evidence="1">
    <location>
        <begin position="158"/>
        <end position="261"/>
    </location>
</feature>
<organism evidence="2 3">
    <name type="scientific">Acinetobacter bouvetii</name>
    <dbReference type="NCBI Taxonomy" id="202951"/>
    <lineage>
        <taxon>Bacteria</taxon>
        <taxon>Pseudomonadati</taxon>
        <taxon>Pseudomonadota</taxon>
        <taxon>Gammaproteobacteria</taxon>
        <taxon>Moraxellales</taxon>
        <taxon>Moraxellaceae</taxon>
        <taxon>Acinetobacter</taxon>
    </lineage>
</organism>
<dbReference type="SFLD" id="SFLDG01181">
    <property type="entry name" value="SUF2"/>
    <property type="match status" value="1"/>
</dbReference>
<keyword evidence="2" id="KW-0808">Transferase</keyword>
<evidence type="ECO:0000259" key="1">
    <source>
        <dbReference type="PROSITE" id="PS50404"/>
    </source>
</evidence>
<dbReference type="PANTHER" id="PTHR45288">
    <property type="entry name" value="THIOREDOXIN FAMILY PROTEIN"/>
    <property type="match status" value="1"/>
</dbReference>
<dbReference type="InterPro" id="IPR004045">
    <property type="entry name" value="Glutathione_S-Trfase_N"/>
</dbReference>
<proteinExistence type="predicted"/>
<comment type="caution">
    <text evidence="2">The sequence shown here is derived from an EMBL/GenBank/DDBJ whole genome shotgun (WGS) entry which is preliminary data.</text>
</comment>
<dbReference type="PROSITE" id="PS51354">
    <property type="entry name" value="GLUTAREDOXIN_2"/>
    <property type="match status" value="1"/>
</dbReference>
<dbReference type="SFLD" id="SFLDS00019">
    <property type="entry name" value="Glutathione_Transferase_(cytos"/>
    <property type="match status" value="1"/>
</dbReference>
<dbReference type="Pfam" id="PF13417">
    <property type="entry name" value="GST_N_3"/>
    <property type="match status" value="2"/>
</dbReference>
<accession>A0A4Q7AWN0</accession>
<dbReference type="PANTHER" id="PTHR45288:SF1">
    <property type="entry name" value="THIOREDOXIN FAMILY PROTEIN"/>
    <property type="match status" value="1"/>
</dbReference>
<dbReference type="InterPro" id="IPR040079">
    <property type="entry name" value="Glutathione_S-Trfase"/>
</dbReference>
<sequence length="261" mass="29493">MLKHQIKVAQSLLSSFAAGGRGVSGTPYPIQPERALKLYEFEGSPFCRRVREVLTTLNIDYEVYPCPKGGQRYRNEMKKLGGKTQFPFLVDDNTGDQLYESQQIIHHLFKHYGYSGQTPGKYSHYPKIPVAALAGTIINGARGVWVNQAILQREAPQQLLELWGFEASPFTRIVRAELTELELPYKFYNAAKERWQDQGPAVLRLKPGKYTPLAGGKREQVLKVMGNNIQVPYLVDPNTGVKLFESAEIVKYLKQQYGLTA</sequence>
<feature type="domain" description="GST N-terminal" evidence="1">
    <location>
        <begin position="34"/>
        <end position="116"/>
    </location>
</feature>
<dbReference type="STRING" id="202951.GCA_001485025_02927"/>
<gene>
    <name evidence="2" type="ORF">EXE25_06100</name>
</gene>
<dbReference type="CDD" id="cd03041">
    <property type="entry name" value="GST_N_2GST_N"/>
    <property type="match status" value="1"/>
</dbReference>
<evidence type="ECO:0000313" key="2">
    <source>
        <dbReference type="EMBL" id="RZG68015.1"/>
    </source>
</evidence>
<evidence type="ECO:0000313" key="3">
    <source>
        <dbReference type="Proteomes" id="UP000293483"/>
    </source>
</evidence>
<dbReference type="RefSeq" id="WP_130144730.1">
    <property type="nucleotide sequence ID" value="NZ_SGSU01000005.1"/>
</dbReference>
<dbReference type="Gene3D" id="3.40.30.10">
    <property type="entry name" value="Glutaredoxin"/>
    <property type="match status" value="2"/>
</dbReference>
<name>A0A4Q7AWN0_9GAMM</name>
<protein>
    <submittedName>
        <fullName evidence="2">Glutathione S-transferase</fullName>
    </submittedName>
</protein>
<dbReference type="InterPro" id="IPR036249">
    <property type="entry name" value="Thioredoxin-like_sf"/>
</dbReference>
<dbReference type="AlphaFoldDB" id="A0A4Q7AWN0"/>
<dbReference type="PROSITE" id="PS50404">
    <property type="entry name" value="GST_NTER"/>
    <property type="match status" value="2"/>
</dbReference>
<dbReference type="SFLD" id="SFLDG01202">
    <property type="entry name" value="SUF2.2"/>
    <property type="match status" value="1"/>
</dbReference>
<dbReference type="SUPFAM" id="SSF52833">
    <property type="entry name" value="Thioredoxin-like"/>
    <property type="match status" value="2"/>
</dbReference>
<dbReference type="GO" id="GO:0016740">
    <property type="term" value="F:transferase activity"/>
    <property type="evidence" value="ECO:0007669"/>
    <property type="project" value="UniProtKB-KW"/>
</dbReference>
<reference evidence="2 3" key="1">
    <citation type="submission" date="2019-02" db="EMBL/GenBank/DDBJ databases">
        <title>The Batch Genome Submission of Acinetobacter spp. strains.</title>
        <authorList>
            <person name="Qin J."/>
            <person name="Hu Y."/>
            <person name="Ye H."/>
            <person name="Wei L."/>
            <person name="Feng Y."/>
            <person name="Zong Z."/>
        </authorList>
    </citation>
    <scope>NUCLEOTIDE SEQUENCE [LARGE SCALE GENOMIC DNA]</scope>
    <source>
        <strain evidence="2 3">WCHABo060081</strain>
    </source>
</reference>
<dbReference type="EMBL" id="SGSU01000005">
    <property type="protein sequence ID" value="RZG68015.1"/>
    <property type="molecule type" value="Genomic_DNA"/>
</dbReference>